<organism evidence="2 3">
    <name type="scientific">Tahibacter amnicola</name>
    <dbReference type="NCBI Taxonomy" id="2976241"/>
    <lineage>
        <taxon>Bacteria</taxon>
        <taxon>Pseudomonadati</taxon>
        <taxon>Pseudomonadota</taxon>
        <taxon>Gammaproteobacteria</taxon>
        <taxon>Lysobacterales</taxon>
        <taxon>Rhodanobacteraceae</taxon>
        <taxon>Tahibacter</taxon>
    </lineage>
</organism>
<dbReference type="Proteomes" id="UP001064632">
    <property type="component" value="Chromosome"/>
</dbReference>
<name>A0ABY6BHR8_9GAMM</name>
<dbReference type="RefSeq" id="WP_261696498.1">
    <property type="nucleotide sequence ID" value="NZ_CP104694.1"/>
</dbReference>
<dbReference type="EMBL" id="CP104694">
    <property type="protein sequence ID" value="UXI69544.1"/>
    <property type="molecule type" value="Genomic_DNA"/>
</dbReference>
<keyword evidence="3" id="KW-1185">Reference proteome</keyword>
<accession>A0ABY6BHR8</accession>
<keyword evidence="1" id="KW-0732">Signal</keyword>
<feature type="signal peptide" evidence="1">
    <location>
        <begin position="1"/>
        <end position="24"/>
    </location>
</feature>
<evidence type="ECO:0000313" key="2">
    <source>
        <dbReference type="EMBL" id="UXI69544.1"/>
    </source>
</evidence>
<sequence length="286" mass="30698">MLKNALNFCLVAALSLASAHSAVAAGANGVVSPPQRMPALDLLDAGDDNIGQPGGAIAGTAGTILAFDITTADVATDNRAKLFALSENGEVLHQKAQQGPRWGAWKSNPVVNVLGDIGVTAIRSFSHGPNAFNQPKEYALSSNGTEIYSRTFNEEWYEWGPWVTSTVESLGIPGVTTIRSFDQEGRDAAIGRRLKETVVSGDGRTIYFRFYENQTWGAWYAASVAAQIPGLVAIRSFSQGITPSGLVRQDMLSDDGRTVYFRVFQNGAWGPWHVTPVGNLQVPETP</sequence>
<proteinExistence type="predicted"/>
<protein>
    <recommendedName>
        <fullName evidence="4">WD40 repeat protein</fullName>
    </recommendedName>
</protein>
<feature type="chain" id="PRO_5046800852" description="WD40 repeat protein" evidence="1">
    <location>
        <begin position="25"/>
        <end position="286"/>
    </location>
</feature>
<evidence type="ECO:0000313" key="3">
    <source>
        <dbReference type="Proteomes" id="UP001064632"/>
    </source>
</evidence>
<evidence type="ECO:0000256" key="1">
    <source>
        <dbReference type="SAM" id="SignalP"/>
    </source>
</evidence>
<gene>
    <name evidence="2" type="ORF">N4264_07840</name>
</gene>
<reference evidence="2" key="1">
    <citation type="submission" date="2022-09" db="EMBL/GenBank/DDBJ databases">
        <title>Tahibacter sp. nov., isolated from a fresh water.</title>
        <authorList>
            <person name="Baek J.H."/>
            <person name="Lee J.K."/>
            <person name="Kim J.M."/>
            <person name="Jeon C.O."/>
        </authorList>
    </citation>
    <scope>NUCLEOTIDE SEQUENCE</scope>
    <source>
        <strain evidence="2">W38</strain>
    </source>
</reference>
<evidence type="ECO:0008006" key="4">
    <source>
        <dbReference type="Google" id="ProtNLM"/>
    </source>
</evidence>